<keyword evidence="3" id="KW-1185">Reference proteome</keyword>
<name>A0A151B1D6_9FIRM</name>
<evidence type="ECO:0000313" key="2">
    <source>
        <dbReference type="EMBL" id="KYH33739.1"/>
    </source>
</evidence>
<dbReference type="PROSITE" id="PS51257">
    <property type="entry name" value="PROKAR_LIPOPROTEIN"/>
    <property type="match status" value="1"/>
</dbReference>
<organism evidence="2 3">
    <name type="scientific">Moorella mulderi DSM 14980</name>
    <dbReference type="NCBI Taxonomy" id="1122241"/>
    <lineage>
        <taxon>Bacteria</taxon>
        <taxon>Bacillati</taxon>
        <taxon>Bacillota</taxon>
        <taxon>Clostridia</taxon>
        <taxon>Neomoorellales</taxon>
        <taxon>Neomoorellaceae</taxon>
        <taxon>Neomoorella</taxon>
    </lineage>
</organism>
<sequence>MKADHPGNWCWGWSRVVLVLLLLVLVVLSGGCFSKPKPATQDLPGKTAKERRPLLYDRKLSQVLVYYLTQDGAYLVPVTVTFNPTREVAKVAVEKLLAGPQVDGLKGVMPDGVKLKDVYLLDNQQTVYVDLTKELLQVKDNGQAERAIKAMVLTLTSLDNARYVQVLVEGQAVPEVGGVKLDTPLPRPATINSLLKKDNQQGVQVYFNDASANFLVPVTVALPPGATGSDLPRAAILALLAGPPPDSRLVRTIWPGTRLLDLKIEHGLATVNFSREVTGYGGGSAAETALLNSLLFTLTQFPEIDRVQLLIEGQKREYLPEGSAIDKPLSRPEQLNFLKH</sequence>
<dbReference type="AlphaFoldDB" id="A0A151B1D6"/>
<feature type="domain" description="GerMN" evidence="1">
    <location>
        <begin position="89"/>
        <end position="177"/>
    </location>
</feature>
<protein>
    <submittedName>
        <fullName evidence="2">Spore germination protein GerM</fullName>
    </submittedName>
</protein>
<comment type="caution">
    <text evidence="2">The sequence shown here is derived from an EMBL/GenBank/DDBJ whole genome shotgun (WGS) entry which is preliminary data.</text>
</comment>
<dbReference type="InterPro" id="IPR019606">
    <property type="entry name" value="GerMN"/>
</dbReference>
<proteinExistence type="predicted"/>
<accession>A0A151B1D6</accession>
<dbReference type="RefSeq" id="WP_062280913.1">
    <property type="nucleotide sequence ID" value="NZ_LTBC01000001.1"/>
</dbReference>
<dbReference type="EMBL" id="LTBC01000001">
    <property type="protein sequence ID" value="KYH33739.1"/>
    <property type="molecule type" value="Genomic_DNA"/>
</dbReference>
<gene>
    <name evidence="2" type="primary">gerM_1</name>
    <name evidence="2" type="ORF">MOMUL_04490</name>
</gene>
<evidence type="ECO:0000259" key="1">
    <source>
        <dbReference type="SMART" id="SM00909"/>
    </source>
</evidence>
<feature type="domain" description="GerMN" evidence="1">
    <location>
        <begin position="232"/>
        <end position="320"/>
    </location>
</feature>
<dbReference type="Pfam" id="PF10646">
    <property type="entry name" value="Germane"/>
    <property type="match status" value="2"/>
</dbReference>
<dbReference type="OrthoDB" id="9809406at2"/>
<evidence type="ECO:0000313" key="3">
    <source>
        <dbReference type="Proteomes" id="UP000075670"/>
    </source>
</evidence>
<dbReference type="Proteomes" id="UP000075670">
    <property type="component" value="Unassembled WGS sequence"/>
</dbReference>
<dbReference type="PATRIC" id="fig|1122241.3.peg.476"/>
<dbReference type="SMART" id="SM00909">
    <property type="entry name" value="Germane"/>
    <property type="match status" value="2"/>
</dbReference>
<reference evidence="2 3" key="1">
    <citation type="submission" date="2016-02" db="EMBL/GenBank/DDBJ databases">
        <title>Genome sequence of Moorella mulderi DSM 14980.</title>
        <authorList>
            <person name="Poehlein A."/>
            <person name="Daniel R."/>
        </authorList>
    </citation>
    <scope>NUCLEOTIDE SEQUENCE [LARGE SCALE GENOMIC DNA]</scope>
    <source>
        <strain evidence="2 3">DSM 14980</strain>
    </source>
</reference>